<dbReference type="SUPFAM" id="SSF50129">
    <property type="entry name" value="GroES-like"/>
    <property type="match status" value="1"/>
</dbReference>
<dbReference type="PANTHER" id="PTHR44013">
    <property type="entry name" value="ZINC-TYPE ALCOHOL DEHYDROGENASE-LIKE PROTEIN C16A3.02C"/>
    <property type="match status" value="1"/>
</dbReference>
<sequence length="308" mass="31378">MRSARIHRHGDPSVIRIDDLPRPVPGPGELLVRVAATSFNPSEAALRAGWLRDVIATRLPYALGWDVAGTVEALGAGAGGRFSVGDRVVGRLDAGGAAAEYVAASAELFAAAPSSIPLEAAAALPVAGLTAWQAVVEHGRVAARERVLVNGAGGGVGGFVVQLAKRRGAHVIATASPRSADAVRGQGADELVDYTAVAVADAVRGPVDVLLNLAPIDPAAAAALVALVRPGGRAVSIATPVETPRGAGVETTHFVARNDRAQLAELVALVDAGALAVDWAESLPLSELAEVHRRSEAGELRGKVVLVP</sequence>
<protein>
    <submittedName>
        <fullName evidence="2">NADPH:quinone reductase-like Zn-dependent oxidoreductase</fullName>
    </submittedName>
</protein>
<dbReference type="Pfam" id="PF08240">
    <property type="entry name" value="ADH_N"/>
    <property type="match status" value="1"/>
</dbReference>
<dbReference type="RefSeq" id="WP_183344099.1">
    <property type="nucleotide sequence ID" value="NZ_JACHNU010000006.1"/>
</dbReference>
<proteinExistence type="predicted"/>
<dbReference type="AlphaFoldDB" id="A0A840IHJ6"/>
<dbReference type="SUPFAM" id="SSF51735">
    <property type="entry name" value="NAD(P)-binding Rossmann-fold domains"/>
    <property type="match status" value="1"/>
</dbReference>
<dbReference type="GO" id="GO:0016491">
    <property type="term" value="F:oxidoreductase activity"/>
    <property type="evidence" value="ECO:0007669"/>
    <property type="project" value="InterPro"/>
</dbReference>
<dbReference type="InterPro" id="IPR020843">
    <property type="entry name" value="ER"/>
</dbReference>
<dbReference type="InterPro" id="IPR013154">
    <property type="entry name" value="ADH-like_N"/>
</dbReference>
<organism evidence="2 3">
    <name type="scientific">Conexibacter arvalis</name>
    <dbReference type="NCBI Taxonomy" id="912552"/>
    <lineage>
        <taxon>Bacteria</taxon>
        <taxon>Bacillati</taxon>
        <taxon>Actinomycetota</taxon>
        <taxon>Thermoleophilia</taxon>
        <taxon>Solirubrobacterales</taxon>
        <taxon>Conexibacteraceae</taxon>
        <taxon>Conexibacter</taxon>
    </lineage>
</organism>
<dbReference type="InterPro" id="IPR011032">
    <property type="entry name" value="GroES-like_sf"/>
</dbReference>
<dbReference type="InterPro" id="IPR052733">
    <property type="entry name" value="Chloroplast_QOR"/>
</dbReference>
<evidence type="ECO:0000259" key="1">
    <source>
        <dbReference type="SMART" id="SM00829"/>
    </source>
</evidence>
<evidence type="ECO:0000313" key="2">
    <source>
        <dbReference type="EMBL" id="MBB4664249.1"/>
    </source>
</evidence>
<dbReference type="Pfam" id="PF13602">
    <property type="entry name" value="ADH_zinc_N_2"/>
    <property type="match status" value="1"/>
</dbReference>
<gene>
    <name evidence="2" type="ORF">BDZ31_003852</name>
</gene>
<dbReference type="InterPro" id="IPR036291">
    <property type="entry name" value="NAD(P)-bd_dom_sf"/>
</dbReference>
<comment type="caution">
    <text evidence="2">The sequence shown here is derived from an EMBL/GenBank/DDBJ whole genome shotgun (WGS) entry which is preliminary data.</text>
</comment>
<dbReference type="PANTHER" id="PTHR44013:SF1">
    <property type="entry name" value="ZINC-TYPE ALCOHOL DEHYDROGENASE-LIKE PROTEIN C16A3.02C"/>
    <property type="match status" value="1"/>
</dbReference>
<dbReference type="SMART" id="SM00829">
    <property type="entry name" value="PKS_ER"/>
    <property type="match status" value="1"/>
</dbReference>
<keyword evidence="3" id="KW-1185">Reference proteome</keyword>
<dbReference type="EMBL" id="JACHNU010000006">
    <property type="protein sequence ID" value="MBB4664249.1"/>
    <property type="molecule type" value="Genomic_DNA"/>
</dbReference>
<evidence type="ECO:0000313" key="3">
    <source>
        <dbReference type="Proteomes" id="UP000585272"/>
    </source>
</evidence>
<dbReference type="Proteomes" id="UP000585272">
    <property type="component" value="Unassembled WGS sequence"/>
</dbReference>
<reference evidence="2 3" key="1">
    <citation type="submission" date="2020-08" db="EMBL/GenBank/DDBJ databases">
        <title>Genomic Encyclopedia of Archaeal and Bacterial Type Strains, Phase II (KMG-II): from individual species to whole genera.</title>
        <authorList>
            <person name="Goeker M."/>
        </authorList>
    </citation>
    <scope>NUCLEOTIDE SEQUENCE [LARGE SCALE GENOMIC DNA]</scope>
    <source>
        <strain evidence="2 3">DSM 23288</strain>
    </source>
</reference>
<name>A0A840IHJ6_9ACTN</name>
<dbReference type="CDD" id="cd05289">
    <property type="entry name" value="MDR_like_2"/>
    <property type="match status" value="1"/>
</dbReference>
<dbReference type="Gene3D" id="3.90.180.10">
    <property type="entry name" value="Medium-chain alcohol dehydrogenases, catalytic domain"/>
    <property type="match status" value="1"/>
</dbReference>
<dbReference type="Gene3D" id="3.40.50.720">
    <property type="entry name" value="NAD(P)-binding Rossmann-like Domain"/>
    <property type="match status" value="1"/>
</dbReference>
<feature type="domain" description="Enoyl reductase (ER)" evidence="1">
    <location>
        <begin position="10"/>
        <end position="306"/>
    </location>
</feature>
<accession>A0A840IHJ6</accession>